<evidence type="ECO:0000256" key="3">
    <source>
        <dbReference type="SAM" id="MobiDB-lite"/>
    </source>
</evidence>
<evidence type="ECO:0000256" key="1">
    <source>
        <dbReference type="ARBA" id="ARBA00022741"/>
    </source>
</evidence>
<dbReference type="SUPFAM" id="SSF48452">
    <property type="entry name" value="TPR-like"/>
    <property type="match status" value="2"/>
</dbReference>
<organism evidence="6 7">
    <name type="scientific">Phyllobacterium bourgognense</name>
    <dbReference type="NCBI Taxonomy" id="314236"/>
    <lineage>
        <taxon>Bacteria</taxon>
        <taxon>Pseudomonadati</taxon>
        <taxon>Pseudomonadota</taxon>
        <taxon>Alphaproteobacteria</taxon>
        <taxon>Hyphomicrobiales</taxon>
        <taxon>Phyllobacteriaceae</taxon>
        <taxon>Phyllobacterium</taxon>
    </lineage>
</organism>
<dbReference type="GO" id="GO:0035556">
    <property type="term" value="P:intracellular signal transduction"/>
    <property type="evidence" value="ECO:0007669"/>
    <property type="project" value="InterPro"/>
</dbReference>
<evidence type="ECO:0000259" key="5">
    <source>
        <dbReference type="PROSITE" id="PS50125"/>
    </source>
</evidence>
<dbReference type="Pfam" id="PF00211">
    <property type="entry name" value="Guanylate_cyc"/>
    <property type="match status" value="1"/>
</dbReference>
<keyword evidence="2" id="KW-0067">ATP-binding</keyword>
<dbReference type="PROSITE" id="PS50125">
    <property type="entry name" value="GUANYLATE_CYCLASE_2"/>
    <property type="match status" value="1"/>
</dbReference>
<evidence type="ECO:0000256" key="2">
    <source>
        <dbReference type="ARBA" id="ARBA00022840"/>
    </source>
</evidence>
<feature type="region of interest" description="Disordered" evidence="3">
    <location>
        <begin position="1037"/>
        <end position="1064"/>
    </location>
</feature>
<dbReference type="InterPro" id="IPR027417">
    <property type="entry name" value="P-loop_NTPase"/>
</dbReference>
<evidence type="ECO:0000313" key="7">
    <source>
        <dbReference type="Proteomes" id="UP000253324"/>
    </source>
</evidence>
<dbReference type="InterPro" id="IPR011990">
    <property type="entry name" value="TPR-like_helical_dom_sf"/>
</dbReference>
<dbReference type="InterPro" id="IPR001054">
    <property type="entry name" value="A/G_cyclase"/>
</dbReference>
<dbReference type="PANTHER" id="PTHR16305">
    <property type="entry name" value="TESTICULAR SOLUBLE ADENYLYL CYCLASE"/>
    <property type="match status" value="1"/>
</dbReference>
<dbReference type="InterPro" id="IPR029787">
    <property type="entry name" value="Nucleotide_cyclase"/>
</dbReference>
<dbReference type="AlphaFoldDB" id="A0A368YWH4"/>
<name>A0A368YWH4_9HYPH</name>
<gene>
    <name evidence="6" type="ORF">C7476_104319</name>
</gene>
<dbReference type="Gene3D" id="1.10.150.50">
    <property type="entry name" value="Transcription Factor, Ets-1"/>
    <property type="match status" value="1"/>
</dbReference>
<dbReference type="GO" id="GO:0005524">
    <property type="term" value="F:ATP binding"/>
    <property type="evidence" value="ECO:0007669"/>
    <property type="project" value="UniProtKB-KW"/>
</dbReference>
<dbReference type="RefSeq" id="WP_114429821.1">
    <property type="nucleotide sequence ID" value="NZ_QPJM01000004.1"/>
</dbReference>
<comment type="caution">
    <text evidence="6">The sequence shown here is derived from an EMBL/GenBank/DDBJ whole genome shotgun (WGS) entry which is preliminary data.</text>
</comment>
<keyword evidence="1" id="KW-0547">Nucleotide-binding</keyword>
<dbReference type="InterPro" id="IPR019734">
    <property type="entry name" value="TPR_rpt"/>
</dbReference>
<dbReference type="Proteomes" id="UP000253324">
    <property type="component" value="Unassembled WGS sequence"/>
</dbReference>
<dbReference type="InterPro" id="IPR001660">
    <property type="entry name" value="SAM"/>
</dbReference>
<feature type="domain" description="SAM" evidence="4">
    <location>
        <begin position="1"/>
        <end position="46"/>
    </location>
</feature>
<dbReference type="GO" id="GO:0005737">
    <property type="term" value="C:cytoplasm"/>
    <property type="evidence" value="ECO:0007669"/>
    <property type="project" value="TreeGrafter"/>
</dbReference>
<dbReference type="GO" id="GO:0004016">
    <property type="term" value="F:adenylate cyclase activity"/>
    <property type="evidence" value="ECO:0007669"/>
    <property type="project" value="UniProtKB-ARBA"/>
</dbReference>
<dbReference type="OrthoDB" id="9785312at2"/>
<dbReference type="Gene3D" id="1.25.40.10">
    <property type="entry name" value="Tetratricopeptide repeat domain"/>
    <property type="match status" value="1"/>
</dbReference>
<dbReference type="PROSITE" id="PS50105">
    <property type="entry name" value="SAM_DOMAIN"/>
    <property type="match status" value="1"/>
</dbReference>
<dbReference type="SMART" id="SM00454">
    <property type="entry name" value="SAM"/>
    <property type="match status" value="1"/>
</dbReference>
<feature type="compositionally biased region" description="Basic and acidic residues" evidence="3">
    <location>
        <begin position="1046"/>
        <end position="1064"/>
    </location>
</feature>
<evidence type="ECO:0000259" key="4">
    <source>
        <dbReference type="PROSITE" id="PS50105"/>
    </source>
</evidence>
<protein>
    <submittedName>
        <fullName evidence="6">SAM (Sterile alpha motif) domain-containing protein</fullName>
    </submittedName>
</protein>
<dbReference type="CDD" id="cd07302">
    <property type="entry name" value="CHD"/>
    <property type="match status" value="1"/>
</dbReference>
<reference evidence="6 7" key="1">
    <citation type="submission" date="2018-07" db="EMBL/GenBank/DDBJ databases">
        <title>Genomic Encyclopedia of Type Strains, Phase III (KMG-III): the genomes of soil and plant-associated and newly described type strains.</title>
        <authorList>
            <person name="Whitman W."/>
        </authorList>
    </citation>
    <scope>NUCLEOTIDE SEQUENCE [LARGE SCALE GENOMIC DNA]</scope>
    <source>
        <strain evidence="6 7">31-25a</strain>
    </source>
</reference>
<dbReference type="Pfam" id="PF13191">
    <property type="entry name" value="AAA_16"/>
    <property type="match status" value="1"/>
</dbReference>
<dbReference type="InterPro" id="IPR013761">
    <property type="entry name" value="SAM/pointed_sf"/>
</dbReference>
<dbReference type="SMART" id="SM00044">
    <property type="entry name" value="CYCc"/>
    <property type="match status" value="1"/>
</dbReference>
<dbReference type="Gene3D" id="3.40.50.300">
    <property type="entry name" value="P-loop containing nucleotide triphosphate hydrolases"/>
    <property type="match status" value="1"/>
</dbReference>
<dbReference type="Pfam" id="PF00536">
    <property type="entry name" value="SAM_1"/>
    <property type="match status" value="1"/>
</dbReference>
<dbReference type="InterPro" id="IPR041664">
    <property type="entry name" value="AAA_16"/>
</dbReference>
<dbReference type="Gene3D" id="3.30.70.1230">
    <property type="entry name" value="Nucleotide cyclase"/>
    <property type="match status" value="1"/>
</dbReference>
<dbReference type="SUPFAM" id="SSF47769">
    <property type="entry name" value="SAM/Pointed domain"/>
    <property type="match status" value="1"/>
</dbReference>
<feature type="domain" description="Guanylate cyclase" evidence="5">
    <location>
        <begin position="77"/>
        <end position="206"/>
    </location>
</feature>
<sequence>MEDVRKWLNKLKLDHFADAFAESQVDFDSLRLLSDSDLQSMRIPLGPRKKILAGIARLIDEGSGELSQISGERRPLTILFCDLVDSTEYAVLLDPEDFSKLTRDYLRQCNNAVRRHNGIAANYIGDAFQALFGYPIAEEDDAEHALALAFDILRLVPEIPVAAGPPLRVRIGIASGLVVVGDFLGAPAGVSTVALGSIPNLAQRLQTIAQPQTILTDQQTHDNAAGAFEFIDRGPQTLKGFSKQIHVWQAEKERLLENRFAKRTQLTELVGRRNEMSQVLELWRDVASENRGQAALVSGEAGIGKSRLIFEAQRRMPQCTYLTLQCSAAYSNSALFPFLTLLKRYAGIHGDNPAHGLEKLEAILALSDVPLAESLPIFAGLLSIDQRRYPPSELTAPRQRSVSHRIIIDWLHHVSRINRVLLLIEDEQWIDPSSSDVLEALLEEVASFPMLILITTREKTLCRPPKVENLHEIALKRLSDYEAHMLVSNVSGGKPLASEIQTSVLNRAEGVPLYVEELARAALETGGPLFPSESEVREQSVGVPNSLQSSLLSRLDKLGPGKMIAQTAAVIGREFDLKLLSRLSGLSARSLNAALRHLVESGLFAPQPDRKSYIFTHALLQEAARDTLLRERCRQLHGKVAEVIQKIYPKLAAEHPELLAQHYSEAGELEKAADCWLAAGLNVSKTWAKVEAANMFAHGVECLQKLPATLERKEKELRLWLEIGDVHYATFGYVTREGSDAYRNAMQLSDELGDTESPVRALDGLFGTAFNSAHFADAEWASDRLLDIGSRRDHIKARVLGLQFKGMSLFSQGNLKGARDYLERSLGYEAHKDTIGSDFPSMPMLYLAWTLHLLGEHQRSIDLYNAAEFDARQQSAYRLAACLGNGCILLALRNDVIKLRELTDELIPLATENGFQLWLNMGSFFEGWAMVRADRNFDGLEKMRRTCDNLGDQEIDKSCYLGLLAECYLHAHAIEKASDAVDEALDLVSNTNENYFTAELFRLKGEVLRMKNAPGFAEALFKKAIAFARKQGARSWEQKATQSLTELRRSSDGKIRNDRPSSIA</sequence>
<evidence type="ECO:0000313" key="6">
    <source>
        <dbReference type="EMBL" id="RCW84562.1"/>
    </source>
</evidence>
<dbReference type="EMBL" id="QPJM01000004">
    <property type="protein sequence ID" value="RCW84562.1"/>
    <property type="molecule type" value="Genomic_DNA"/>
</dbReference>
<proteinExistence type="predicted"/>
<dbReference type="GO" id="GO:0009190">
    <property type="term" value="P:cyclic nucleotide biosynthetic process"/>
    <property type="evidence" value="ECO:0007669"/>
    <property type="project" value="InterPro"/>
</dbReference>
<dbReference type="PANTHER" id="PTHR16305:SF28">
    <property type="entry name" value="GUANYLATE CYCLASE DOMAIN-CONTAINING PROTEIN"/>
    <property type="match status" value="1"/>
</dbReference>
<keyword evidence="7" id="KW-1185">Reference proteome</keyword>
<dbReference type="SUPFAM" id="SSF52540">
    <property type="entry name" value="P-loop containing nucleoside triphosphate hydrolases"/>
    <property type="match status" value="1"/>
</dbReference>
<dbReference type="SMART" id="SM00028">
    <property type="entry name" value="TPR"/>
    <property type="match status" value="3"/>
</dbReference>
<dbReference type="SUPFAM" id="SSF55073">
    <property type="entry name" value="Nucleotide cyclase"/>
    <property type="match status" value="1"/>
</dbReference>
<accession>A0A368YWH4</accession>